<evidence type="ECO:0000313" key="1">
    <source>
        <dbReference type="EMBL" id="RRT56567.1"/>
    </source>
</evidence>
<protein>
    <submittedName>
        <fullName evidence="1">Uncharacterized protein</fullName>
    </submittedName>
</protein>
<comment type="caution">
    <text evidence="1">The sequence shown here is derived from an EMBL/GenBank/DDBJ whole genome shotgun (WGS) entry which is preliminary data.</text>
</comment>
<dbReference type="AlphaFoldDB" id="A0A426YXV4"/>
<gene>
    <name evidence="1" type="ORF">B296_00030897</name>
</gene>
<organism evidence="1 2">
    <name type="scientific">Ensete ventricosum</name>
    <name type="common">Abyssinian banana</name>
    <name type="synonym">Musa ensete</name>
    <dbReference type="NCBI Taxonomy" id="4639"/>
    <lineage>
        <taxon>Eukaryota</taxon>
        <taxon>Viridiplantae</taxon>
        <taxon>Streptophyta</taxon>
        <taxon>Embryophyta</taxon>
        <taxon>Tracheophyta</taxon>
        <taxon>Spermatophyta</taxon>
        <taxon>Magnoliopsida</taxon>
        <taxon>Liliopsida</taxon>
        <taxon>Zingiberales</taxon>
        <taxon>Musaceae</taxon>
        <taxon>Ensete</taxon>
    </lineage>
</organism>
<dbReference type="EMBL" id="AMZH03009568">
    <property type="protein sequence ID" value="RRT56567.1"/>
    <property type="molecule type" value="Genomic_DNA"/>
</dbReference>
<dbReference type="Proteomes" id="UP000287651">
    <property type="component" value="Unassembled WGS sequence"/>
</dbReference>
<proteinExistence type="predicted"/>
<evidence type="ECO:0000313" key="2">
    <source>
        <dbReference type="Proteomes" id="UP000287651"/>
    </source>
</evidence>
<reference evidence="1 2" key="1">
    <citation type="journal article" date="2014" name="Agronomy (Basel)">
        <title>A Draft Genome Sequence for Ensete ventricosum, the Drought-Tolerant Tree Against Hunger.</title>
        <authorList>
            <person name="Harrison J."/>
            <person name="Moore K.A."/>
            <person name="Paszkiewicz K."/>
            <person name="Jones T."/>
            <person name="Grant M."/>
            <person name="Ambacheew D."/>
            <person name="Muzemil S."/>
            <person name="Studholme D.J."/>
        </authorList>
    </citation>
    <scope>NUCLEOTIDE SEQUENCE [LARGE SCALE GENOMIC DNA]</scope>
</reference>
<sequence>MGVAPDRVWFGVSRAGTSGGFPRESLESIAIEEDLHKGLVRMGVPDVIPLTLKLPLLVPPKGGFILIGTEVVHTLGLTSVVTSGAAESYGESVGAEVWGEGMVCHVALMPHAATVKLAHHPDASTLDANVAIINLAVELART</sequence>
<accession>A0A426YXV4</accession>
<name>A0A426YXV4_ENSVE</name>